<organism evidence="3 4">
    <name type="scientific">Pseudogracilibacillus auburnensis</name>
    <dbReference type="NCBI Taxonomy" id="1494959"/>
    <lineage>
        <taxon>Bacteria</taxon>
        <taxon>Bacillati</taxon>
        <taxon>Bacillota</taxon>
        <taxon>Bacilli</taxon>
        <taxon>Bacillales</taxon>
        <taxon>Bacillaceae</taxon>
        <taxon>Pseudogracilibacillus</taxon>
    </lineage>
</organism>
<proteinExistence type="predicted"/>
<comment type="caution">
    <text evidence="3">The sequence shown here is derived from an EMBL/GenBank/DDBJ whole genome shotgun (WGS) entry which is preliminary data.</text>
</comment>
<dbReference type="OrthoDB" id="9783944at2"/>
<dbReference type="SUPFAM" id="SSF55797">
    <property type="entry name" value="PR-1-like"/>
    <property type="match status" value="1"/>
</dbReference>
<evidence type="ECO:0000259" key="1">
    <source>
        <dbReference type="Pfam" id="PF00188"/>
    </source>
</evidence>
<protein>
    <submittedName>
        <fullName evidence="3">Uncharacterized protein YkwD</fullName>
    </submittedName>
</protein>
<feature type="domain" description="SCP" evidence="1">
    <location>
        <begin position="237"/>
        <end position="346"/>
    </location>
</feature>
<dbReference type="PANTHER" id="PTHR31157:SF26">
    <property type="entry name" value="SCP-LIKE EXTRACELLULAR PROTEIN"/>
    <property type="match status" value="1"/>
</dbReference>
<dbReference type="RefSeq" id="WP_110393966.1">
    <property type="nucleotide sequence ID" value="NZ_JBHUHB010000001.1"/>
</dbReference>
<dbReference type="AlphaFoldDB" id="A0A2V3W4K3"/>
<accession>A0A2V3W4K3</accession>
<evidence type="ECO:0000313" key="4">
    <source>
        <dbReference type="Proteomes" id="UP000247978"/>
    </source>
</evidence>
<name>A0A2V3W4K3_9BACI</name>
<evidence type="ECO:0000259" key="2">
    <source>
        <dbReference type="Pfam" id="PF14504"/>
    </source>
</evidence>
<dbReference type="Gene3D" id="3.40.33.10">
    <property type="entry name" value="CAP"/>
    <property type="match status" value="1"/>
</dbReference>
<feature type="domain" description="CAP-associated" evidence="2">
    <location>
        <begin position="65"/>
        <end position="205"/>
    </location>
</feature>
<dbReference type="CDD" id="cd05379">
    <property type="entry name" value="CAP_bacterial"/>
    <property type="match status" value="1"/>
</dbReference>
<dbReference type="Proteomes" id="UP000247978">
    <property type="component" value="Unassembled WGS sequence"/>
</dbReference>
<dbReference type="Pfam" id="PF14504">
    <property type="entry name" value="CAP_assoc_N"/>
    <property type="match status" value="1"/>
</dbReference>
<dbReference type="InterPro" id="IPR029410">
    <property type="entry name" value="CAP_assoc"/>
</dbReference>
<evidence type="ECO:0000313" key="3">
    <source>
        <dbReference type="EMBL" id="PXW89227.1"/>
    </source>
</evidence>
<dbReference type="InterPro" id="IPR035940">
    <property type="entry name" value="CAP_sf"/>
</dbReference>
<keyword evidence="4" id="KW-1185">Reference proteome</keyword>
<dbReference type="Pfam" id="PF00188">
    <property type="entry name" value="CAP"/>
    <property type="match status" value="1"/>
</dbReference>
<sequence>MRKIGIILFIVILIGTGVYFVEKEYVSKSIDMLVTTDQSELPKLKSNQATKEMKELLQGDLFTLMEKTSSEVKDELGEPIRKDLTPYGYTWWIYTDESTFQIQVGIEDDSVQTIYATGEDISIEPFKIGASFDSVKGNFPFQDKVTYQSGLAFYSFLLNETDINTNPLIKLSDNVFVQCYFDTFTEQLSSIRIITGDILLKQRMYEMEYRGTLPEEVLLSDEDWKQIEKGMEQQIFDLTNIYRHRFDVAPLIKDEQVSEVAFLHSQDMFDQKYFSHYSLDGNGLKERLEEKEIYYLSAGENIAAQHTDAPAAMEGWLNSEGHREALLHEDYTHLGIGVHRLYYTQNFLLKP</sequence>
<dbReference type="EMBL" id="QJJQ01000002">
    <property type="protein sequence ID" value="PXW89227.1"/>
    <property type="molecule type" value="Genomic_DNA"/>
</dbReference>
<reference evidence="3 4" key="1">
    <citation type="submission" date="2018-05" db="EMBL/GenBank/DDBJ databases">
        <title>Genomic Encyclopedia of Type Strains, Phase IV (KMG-IV): sequencing the most valuable type-strain genomes for metagenomic binning, comparative biology and taxonomic classification.</title>
        <authorList>
            <person name="Goeker M."/>
        </authorList>
    </citation>
    <scope>NUCLEOTIDE SEQUENCE [LARGE SCALE GENOMIC DNA]</scope>
    <source>
        <strain evidence="3 4">DSM 28556</strain>
    </source>
</reference>
<dbReference type="PANTHER" id="PTHR31157">
    <property type="entry name" value="SCP DOMAIN-CONTAINING PROTEIN"/>
    <property type="match status" value="1"/>
</dbReference>
<gene>
    <name evidence="3" type="ORF">DFR56_1023</name>
</gene>
<dbReference type="InterPro" id="IPR014044">
    <property type="entry name" value="CAP_dom"/>
</dbReference>